<dbReference type="SUPFAM" id="SSF55874">
    <property type="entry name" value="ATPase domain of HSP90 chaperone/DNA topoisomerase II/histidine kinase"/>
    <property type="match status" value="1"/>
</dbReference>
<evidence type="ECO:0000256" key="2">
    <source>
        <dbReference type="ARBA" id="ARBA00012438"/>
    </source>
</evidence>
<proteinExistence type="predicted"/>
<dbReference type="RefSeq" id="WP_137425431.1">
    <property type="nucleotide sequence ID" value="NZ_CP040098.1"/>
</dbReference>
<comment type="catalytic activity">
    <reaction evidence="1">
        <text>ATP + protein L-histidine = ADP + protein N-phospho-L-histidine.</text>
        <dbReference type="EC" id="2.7.13.3"/>
    </reaction>
</comment>
<feature type="region of interest" description="Disordered" evidence="9">
    <location>
        <begin position="1"/>
        <end position="51"/>
    </location>
</feature>
<dbReference type="EC" id="2.7.13.3" evidence="2"/>
<keyword evidence="7" id="KW-0067">ATP-binding</keyword>
<dbReference type="GO" id="GO:0000155">
    <property type="term" value="F:phosphorelay sensor kinase activity"/>
    <property type="evidence" value="ECO:0007669"/>
    <property type="project" value="InterPro"/>
</dbReference>
<keyword evidence="10" id="KW-0812">Transmembrane</keyword>
<dbReference type="InterPro" id="IPR005467">
    <property type="entry name" value="His_kinase_dom"/>
</dbReference>
<keyword evidence="13" id="KW-1185">Reference proteome</keyword>
<keyword evidence="3" id="KW-0597">Phosphoprotein</keyword>
<reference evidence="12 13" key="2">
    <citation type="submission" date="2019-05" db="EMBL/GenBank/DDBJ databases">
        <authorList>
            <person name="Suflita J.M."/>
            <person name="Marks C.R."/>
        </authorList>
    </citation>
    <scope>NUCLEOTIDE SEQUENCE [LARGE SCALE GENOMIC DNA]</scope>
    <source>
        <strain evidence="12 13">ALDC</strain>
    </source>
</reference>
<accession>A0A4V1ERX4</accession>
<evidence type="ECO:0000256" key="8">
    <source>
        <dbReference type="ARBA" id="ARBA00023012"/>
    </source>
</evidence>
<evidence type="ECO:0000256" key="10">
    <source>
        <dbReference type="SAM" id="Phobius"/>
    </source>
</evidence>
<protein>
    <recommendedName>
        <fullName evidence="2">histidine kinase</fullName>
        <ecNumber evidence="2">2.7.13.3</ecNumber>
    </recommendedName>
</protein>
<dbReference type="CDD" id="cd00082">
    <property type="entry name" value="HisKA"/>
    <property type="match status" value="1"/>
</dbReference>
<feature type="compositionally biased region" description="Basic and acidic residues" evidence="9">
    <location>
        <begin position="21"/>
        <end position="30"/>
    </location>
</feature>
<keyword evidence="8" id="KW-0902">Two-component regulatory system</keyword>
<evidence type="ECO:0000256" key="3">
    <source>
        <dbReference type="ARBA" id="ARBA00022553"/>
    </source>
</evidence>
<dbReference type="PROSITE" id="PS50109">
    <property type="entry name" value="HIS_KIN"/>
    <property type="match status" value="1"/>
</dbReference>
<evidence type="ECO:0000256" key="6">
    <source>
        <dbReference type="ARBA" id="ARBA00022777"/>
    </source>
</evidence>
<keyword evidence="10" id="KW-1133">Transmembrane helix</keyword>
<dbReference type="GO" id="GO:0005524">
    <property type="term" value="F:ATP binding"/>
    <property type="evidence" value="ECO:0007669"/>
    <property type="project" value="UniProtKB-KW"/>
</dbReference>
<sequence length="535" mass="60469">MKTSLSKAEPPHPWKSGAGSLREETAREAPGDAWKGPLTRPVDVSKPPRSNLSAEPIKRFRLVKYLSVSSLIVFLVGTFFLSWFLSNRARAILLKKSEQYALLVAENLNHQVFFEFTLPTLMAEGEIRLSREHQYSRLHRVVQNAIRGFAVQRVNIYDPEQVLTYSTSPDQLGKKMELGEHFHRALRGESVSILEGPETTFLGFAWRNEAWQLKTYLPMWEERPMSWKRGRVLGVFEIIQDISSDYETIHRFQVIIVSSVLIFVSLLFAALLIIGRRAEVILTARTRERLRLEEELHQAERLAALGEMIAGVSHEIRNPLGIIRSTAEILASKAENERQSRLAGIVVEEATRLNNIVTQFLDFARPKTLEPAVCRIEEIIDRILEVFEPECQKRGIRVERSYQTGQYKLEADANLLYRALVNLVSNATQAMPEGGVLRLESALVMTDSRSEPAVEVRVSDTGAGITPEIRHKIFNPFFTTREKGTGLGLAIVRTIVDSHCGTLDVESEPGRGTVFVLRLPLRRPHPGGYEDEATP</sequence>
<dbReference type="Proteomes" id="UP000298602">
    <property type="component" value="Chromosome"/>
</dbReference>
<dbReference type="OrthoDB" id="9808844at2"/>
<evidence type="ECO:0000256" key="5">
    <source>
        <dbReference type="ARBA" id="ARBA00022741"/>
    </source>
</evidence>
<evidence type="ECO:0000256" key="9">
    <source>
        <dbReference type="SAM" id="MobiDB-lite"/>
    </source>
</evidence>
<evidence type="ECO:0000259" key="11">
    <source>
        <dbReference type="PROSITE" id="PS50109"/>
    </source>
</evidence>
<dbReference type="EMBL" id="CP040098">
    <property type="protein sequence ID" value="QCQ23151.1"/>
    <property type="molecule type" value="Genomic_DNA"/>
</dbReference>
<reference evidence="12 13" key="1">
    <citation type="submission" date="2019-05" db="EMBL/GenBank/DDBJ databases">
        <title>The Complete Genome Sequence of the n-alkane-degrading Desulfoglaeba alkanexedens ALDC reveals multiple alkylsuccinate synthase gene clusters.</title>
        <authorList>
            <person name="Callaghan A.V."/>
            <person name="Davidova I.A."/>
            <person name="Duncan K.E."/>
            <person name="Morris B."/>
            <person name="McInerney M.J."/>
        </authorList>
    </citation>
    <scope>NUCLEOTIDE SEQUENCE [LARGE SCALE GENOMIC DNA]</scope>
    <source>
        <strain evidence="12 13">ALDC</strain>
    </source>
</reference>
<dbReference type="InterPro" id="IPR036097">
    <property type="entry name" value="HisK_dim/P_sf"/>
</dbReference>
<dbReference type="SMART" id="SM00387">
    <property type="entry name" value="HATPase_c"/>
    <property type="match status" value="1"/>
</dbReference>
<organism evidence="12 13">
    <name type="scientific">Desulfoglaeba alkanexedens ALDC</name>
    <dbReference type="NCBI Taxonomy" id="980445"/>
    <lineage>
        <taxon>Bacteria</taxon>
        <taxon>Pseudomonadati</taxon>
        <taxon>Thermodesulfobacteriota</taxon>
        <taxon>Syntrophobacteria</taxon>
        <taxon>Syntrophobacterales</taxon>
        <taxon>Syntrophobacteraceae</taxon>
        <taxon>Desulfoglaeba</taxon>
    </lineage>
</organism>
<feature type="domain" description="Histidine kinase" evidence="11">
    <location>
        <begin position="311"/>
        <end position="523"/>
    </location>
</feature>
<feature type="transmembrane region" description="Helical" evidence="10">
    <location>
        <begin position="252"/>
        <end position="275"/>
    </location>
</feature>
<dbReference type="KEGG" id="dax:FDQ92_13800"/>
<keyword evidence="6 12" id="KW-0418">Kinase</keyword>
<keyword evidence="10" id="KW-0472">Membrane</keyword>
<evidence type="ECO:0000313" key="12">
    <source>
        <dbReference type="EMBL" id="QCQ23151.1"/>
    </source>
</evidence>
<evidence type="ECO:0000256" key="7">
    <source>
        <dbReference type="ARBA" id="ARBA00022840"/>
    </source>
</evidence>
<feature type="transmembrane region" description="Helical" evidence="10">
    <location>
        <begin position="65"/>
        <end position="85"/>
    </location>
</feature>
<evidence type="ECO:0000256" key="4">
    <source>
        <dbReference type="ARBA" id="ARBA00022679"/>
    </source>
</evidence>
<dbReference type="PRINTS" id="PR00344">
    <property type="entry name" value="BCTRLSENSOR"/>
</dbReference>
<keyword evidence="4" id="KW-0808">Transferase</keyword>
<name>A0A4V1ERX4_9BACT</name>
<dbReference type="Gene3D" id="1.10.287.130">
    <property type="match status" value="1"/>
</dbReference>
<evidence type="ECO:0000256" key="1">
    <source>
        <dbReference type="ARBA" id="ARBA00000085"/>
    </source>
</evidence>
<dbReference type="SUPFAM" id="SSF47384">
    <property type="entry name" value="Homodimeric domain of signal transducing histidine kinase"/>
    <property type="match status" value="1"/>
</dbReference>
<keyword evidence="5" id="KW-0547">Nucleotide-binding</keyword>
<dbReference type="InterPro" id="IPR003594">
    <property type="entry name" value="HATPase_dom"/>
</dbReference>
<dbReference type="AlphaFoldDB" id="A0A4V1ERX4"/>
<dbReference type="InterPro" id="IPR036890">
    <property type="entry name" value="HATPase_C_sf"/>
</dbReference>
<dbReference type="InterPro" id="IPR003661">
    <property type="entry name" value="HisK_dim/P_dom"/>
</dbReference>
<dbReference type="Pfam" id="PF02518">
    <property type="entry name" value="HATPase_c"/>
    <property type="match status" value="1"/>
</dbReference>
<dbReference type="PANTHER" id="PTHR43065:SF10">
    <property type="entry name" value="PEROXIDE STRESS-ACTIVATED HISTIDINE KINASE MAK3"/>
    <property type="match status" value="1"/>
</dbReference>
<evidence type="ECO:0000313" key="13">
    <source>
        <dbReference type="Proteomes" id="UP000298602"/>
    </source>
</evidence>
<dbReference type="SMART" id="SM00388">
    <property type="entry name" value="HisKA"/>
    <property type="match status" value="1"/>
</dbReference>
<dbReference type="InterPro" id="IPR004358">
    <property type="entry name" value="Sig_transdc_His_kin-like_C"/>
</dbReference>
<dbReference type="Gene3D" id="3.30.565.10">
    <property type="entry name" value="Histidine kinase-like ATPase, C-terminal domain"/>
    <property type="match status" value="1"/>
</dbReference>
<dbReference type="Pfam" id="PF00512">
    <property type="entry name" value="HisKA"/>
    <property type="match status" value="1"/>
</dbReference>
<gene>
    <name evidence="12" type="ORF">FDQ92_13800</name>
</gene>
<dbReference type="PANTHER" id="PTHR43065">
    <property type="entry name" value="SENSOR HISTIDINE KINASE"/>
    <property type="match status" value="1"/>
</dbReference>